<keyword evidence="1" id="KW-0812">Transmembrane</keyword>
<dbReference type="Proteomes" id="UP000265557">
    <property type="component" value="Chromosome"/>
</dbReference>
<feature type="transmembrane region" description="Helical" evidence="1">
    <location>
        <begin position="54"/>
        <end position="75"/>
    </location>
</feature>
<gene>
    <name evidence="2" type="ORF">MESMT1_0766</name>
</gene>
<sequence>MLETNNQAMESKYRSKLNGDTSLIIGILLLLIGVEGFVLYKVLSETWEISGNFFYLYVIFVGLLIGIETVGCLSVRQSIKNHMFEFKYYD</sequence>
<name>A0A3G9CRK1_METTE</name>
<accession>A0A3G9CRK1</accession>
<protein>
    <submittedName>
        <fullName evidence="2">Monomethylamine permease</fullName>
    </submittedName>
</protein>
<reference evidence="2 3" key="1">
    <citation type="submission" date="2016-09" db="EMBL/GenBank/DDBJ databases">
        <title>Complete Genome Sequence of Methanosarcina thermophila MT-1.</title>
        <authorList>
            <person name="Kouzuma A."/>
        </authorList>
    </citation>
    <scope>NUCLEOTIDE SEQUENCE [LARGE SCALE GENOMIC DNA]</scope>
    <source>
        <strain evidence="2 3">MT-1</strain>
    </source>
</reference>
<keyword evidence="1" id="KW-1133">Transmembrane helix</keyword>
<dbReference type="AlphaFoldDB" id="A0A3G9CRK1"/>
<evidence type="ECO:0000313" key="3">
    <source>
        <dbReference type="Proteomes" id="UP000265557"/>
    </source>
</evidence>
<feature type="transmembrane region" description="Helical" evidence="1">
    <location>
        <begin position="21"/>
        <end position="42"/>
    </location>
</feature>
<evidence type="ECO:0000256" key="1">
    <source>
        <dbReference type="SAM" id="Phobius"/>
    </source>
</evidence>
<organism evidence="2 3">
    <name type="scientific">Methanosarcina thermophila</name>
    <dbReference type="NCBI Taxonomy" id="2210"/>
    <lineage>
        <taxon>Archaea</taxon>
        <taxon>Methanobacteriati</taxon>
        <taxon>Methanobacteriota</taxon>
        <taxon>Stenosarchaea group</taxon>
        <taxon>Methanomicrobia</taxon>
        <taxon>Methanosarcinales</taxon>
        <taxon>Methanosarcinaceae</taxon>
        <taxon>Methanosarcina</taxon>
    </lineage>
</organism>
<evidence type="ECO:0000313" key="2">
    <source>
        <dbReference type="EMBL" id="BAW28696.1"/>
    </source>
</evidence>
<proteinExistence type="predicted"/>
<keyword evidence="1" id="KW-0472">Membrane</keyword>
<dbReference type="EMBL" id="AP017646">
    <property type="protein sequence ID" value="BAW28696.1"/>
    <property type="molecule type" value="Genomic_DNA"/>
</dbReference>